<feature type="transmembrane region" description="Helical" evidence="2">
    <location>
        <begin position="80"/>
        <end position="103"/>
    </location>
</feature>
<dbReference type="EMBL" id="UAPR01000004">
    <property type="protein sequence ID" value="SPT55859.1"/>
    <property type="molecule type" value="Genomic_DNA"/>
</dbReference>
<protein>
    <recommendedName>
        <fullName evidence="5">Conjugal transfer protein TrbL</fullName>
    </recommendedName>
</protein>
<feature type="compositionally biased region" description="Low complexity" evidence="1">
    <location>
        <begin position="310"/>
        <end position="320"/>
    </location>
</feature>
<evidence type="ECO:0000256" key="1">
    <source>
        <dbReference type="SAM" id="MobiDB-lite"/>
    </source>
</evidence>
<feature type="transmembrane region" description="Helical" evidence="2">
    <location>
        <begin position="161"/>
        <end position="182"/>
    </location>
</feature>
<dbReference type="RefSeq" id="WP_111823872.1">
    <property type="nucleotide sequence ID" value="NZ_CBDERX010000069.1"/>
</dbReference>
<dbReference type="GeneID" id="93758544"/>
<name>A0A2X0U260_9ACTO</name>
<dbReference type="InterPro" id="IPR045782">
    <property type="entry name" value="TrbL_3"/>
</dbReference>
<feature type="transmembrane region" description="Helical" evidence="2">
    <location>
        <begin position="194"/>
        <end position="219"/>
    </location>
</feature>
<evidence type="ECO:0000256" key="2">
    <source>
        <dbReference type="SAM" id="Phobius"/>
    </source>
</evidence>
<dbReference type="Proteomes" id="UP000250192">
    <property type="component" value="Unassembled WGS sequence"/>
</dbReference>
<dbReference type="OrthoDB" id="3694109at2"/>
<feature type="transmembrane region" description="Helical" evidence="2">
    <location>
        <begin position="136"/>
        <end position="156"/>
    </location>
</feature>
<proteinExistence type="predicted"/>
<accession>A0A2X0U260</accession>
<feature type="region of interest" description="Disordered" evidence="1">
    <location>
        <begin position="291"/>
        <end position="320"/>
    </location>
</feature>
<feature type="transmembrane region" description="Helical" evidence="2">
    <location>
        <begin position="46"/>
        <end position="68"/>
    </location>
</feature>
<evidence type="ECO:0008006" key="5">
    <source>
        <dbReference type="Google" id="ProtNLM"/>
    </source>
</evidence>
<keyword evidence="4" id="KW-1185">Reference proteome</keyword>
<feature type="transmembrane region" description="Helical" evidence="2">
    <location>
        <begin position="231"/>
        <end position="253"/>
    </location>
</feature>
<evidence type="ECO:0000313" key="3">
    <source>
        <dbReference type="EMBL" id="SPT55859.1"/>
    </source>
</evidence>
<sequence>MGLDSFVSEVTKSLGEIILNLGTWWVKAPVPSLFVTTSPAYRLQDYLRFLLAAVMIASLIVAGIRVVIDGRGESLRHVAQSLVTVVVISGAGLTLASALISIFDETAVWLLDTVTEESAETFGKRIIPALWESTRIPGGTVSVLLLALAGILANVIQMAMIWIRSILLMVIMGLAPIIASTIGTSWGRAWAGKILGFFSGLVLYKLAVSVIYATTILFLTSENGLEGFVSFLVGVMLMVFAAVCPFALVGLLMPTGAMIASSMGGGGGAVAAGAASIASGAVDVVHRGSVAADSAPSSPSGGGGTGSGAPSGATTAPDAGAVGSSGAVGAGNSAAGGAASGAAEGGAAAGSAAAGAATGGATLVAQAVAEGASQAQQGISDLVETSAEGALA</sequence>
<organism evidence="3 4">
    <name type="scientific">Schaalia odontolytica</name>
    <dbReference type="NCBI Taxonomy" id="1660"/>
    <lineage>
        <taxon>Bacteria</taxon>
        <taxon>Bacillati</taxon>
        <taxon>Actinomycetota</taxon>
        <taxon>Actinomycetes</taxon>
        <taxon>Actinomycetales</taxon>
        <taxon>Actinomycetaceae</taxon>
        <taxon>Schaalia</taxon>
    </lineage>
</organism>
<keyword evidence="2" id="KW-0472">Membrane</keyword>
<keyword evidence="2" id="KW-0812">Transmembrane</keyword>
<gene>
    <name evidence="3" type="ORF">NCTC9935_01369</name>
</gene>
<keyword evidence="2" id="KW-1133">Transmembrane helix</keyword>
<feature type="compositionally biased region" description="Gly residues" evidence="1">
    <location>
        <begin position="300"/>
        <end position="309"/>
    </location>
</feature>
<evidence type="ECO:0000313" key="4">
    <source>
        <dbReference type="Proteomes" id="UP000250192"/>
    </source>
</evidence>
<dbReference type="Pfam" id="PF19590">
    <property type="entry name" value="TrbL_3"/>
    <property type="match status" value="1"/>
</dbReference>
<dbReference type="AlphaFoldDB" id="A0A2X0U260"/>
<reference evidence="3 4" key="1">
    <citation type="submission" date="2018-06" db="EMBL/GenBank/DDBJ databases">
        <authorList>
            <consortium name="Pathogen Informatics"/>
            <person name="Doyle S."/>
        </authorList>
    </citation>
    <scope>NUCLEOTIDE SEQUENCE [LARGE SCALE GENOMIC DNA]</scope>
    <source>
        <strain evidence="3 4">NCTC9935</strain>
    </source>
</reference>